<dbReference type="PANTHER" id="PTHR45892">
    <property type="entry name" value="AMINOACYLASE-1"/>
    <property type="match status" value="1"/>
</dbReference>
<dbReference type="EMBL" id="JAZDUA010000612">
    <property type="protein sequence ID" value="KAK7790563.1"/>
    <property type="molecule type" value="Genomic_DNA"/>
</dbReference>
<dbReference type="GO" id="GO:0006520">
    <property type="term" value="P:amino acid metabolic process"/>
    <property type="evidence" value="ECO:0007669"/>
    <property type="project" value="InterPro"/>
</dbReference>
<evidence type="ECO:0000256" key="9">
    <source>
        <dbReference type="PIRSR" id="PIRSR036696-1"/>
    </source>
</evidence>
<comment type="similarity">
    <text evidence="2">Belongs to the peptidase M20A family.</text>
</comment>
<dbReference type="Proteomes" id="UP001378592">
    <property type="component" value="Unassembled WGS sequence"/>
</dbReference>
<organism evidence="12 13">
    <name type="scientific">Gryllus longicercus</name>
    <dbReference type="NCBI Taxonomy" id="2509291"/>
    <lineage>
        <taxon>Eukaryota</taxon>
        <taxon>Metazoa</taxon>
        <taxon>Ecdysozoa</taxon>
        <taxon>Arthropoda</taxon>
        <taxon>Hexapoda</taxon>
        <taxon>Insecta</taxon>
        <taxon>Pterygota</taxon>
        <taxon>Neoptera</taxon>
        <taxon>Polyneoptera</taxon>
        <taxon>Orthoptera</taxon>
        <taxon>Ensifera</taxon>
        <taxon>Gryllidea</taxon>
        <taxon>Grylloidea</taxon>
        <taxon>Gryllidae</taxon>
        <taxon>Gryllinae</taxon>
        <taxon>Gryllus</taxon>
    </lineage>
</organism>
<dbReference type="InterPro" id="IPR011650">
    <property type="entry name" value="Peptidase_M20_dimer"/>
</dbReference>
<accession>A0AAN9VFP4</accession>
<dbReference type="GO" id="GO:0005737">
    <property type="term" value="C:cytoplasm"/>
    <property type="evidence" value="ECO:0007669"/>
    <property type="project" value="UniProtKB-SubCell"/>
</dbReference>
<evidence type="ECO:0000256" key="4">
    <source>
        <dbReference type="ARBA" id="ARBA00022490"/>
    </source>
</evidence>
<evidence type="ECO:0000259" key="11">
    <source>
        <dbReference type="Pfam" id="PF07687"/>
    </source>
</evidence>
<feature type="binding site" evidence="10">
    <location>
        <position position="114"/>
    </location>
    <ligand>
        <name>Zn(2+)</name>
        <dbReference type="ChEBI" id="CHEBI:29105"/>
        <label>1</label>
    </ligand>
</feature>
<feature type="binding site" evidence="10">
    <location>
        <position position="114"/>
    </location>
    <ligand>
        <name>Zn(2+)</name>
        <dbReference type="ChEBI" id="CHEBI:29105"/>
        <label>2</label>
    </ligand>
</feature>
<feature type="binding site" evidence="10">
    <location>
        <position position="176"/>
    </location>
    <ligand>
        <name>Zn(2+)</name>
        <dbReference type="ChEBI" id="CHEBI:29105"/>
        <label>1</label>
    </ligand>
</feature>
<name>A0AAN9VFP4_9ORTH</name>
<evidence type="ECO:0000313" key="13">
    <source>
        <dbReference type="Proteomes" id="UP001378592"/>
    </source>
</evidence>
<feature type="binding site" evidence="10">
    <location>
        <position position="372"/>
    </location>
    <ligand>
        <name>Zn(2+)</name>
        <dbReference type="ChEBI" id="CHEBI:29105"/>
        <label>2</label>
    </ligand>
</feature>
<keyword evidence="13" id="KW-1185">Reference proteome</keyword>
<evidence type="ECO:0000256" key="1">
    <source>
        <dbReference type="ARBA" id="ARBA00004496"/>
    </source>
</evidence>
<reference evidence="12 13" key="1">
    <citation type="submission" date="2024-03" db="EMBL/GenBank/DDBJ databases">
        <title>The genome assembly and annotation of the cricket Gryllus longicercus Weissman &amp; Gray.</title>
        <authorList>
            <person name="Szrajer S."/>
            <person name="Gray D."/>
            <person name="Ylla G."/>
        </authorList>
    </citation>
    <scope>NUCLEOTIDE SEQUENCE [LARGE SCALE GENOMIC DNA]</scope>
    <source>
        <strain evidence="12">DAG 2021-001</strain>
        <tissue evidence="12">Whole body minus gut</tissue>
    </source>
</reference>
<dbReference type="InterPro" id="IPR010159">
    <property type="entry name" value="N-acyl_aa_amidohydrolase"/>
</dbReference>
<gene>
    <name evidence="12" type="ORF">R5R35_002020</name>
</gene>
<dbReference type="FunFam" id="3.40.630.10:FF:000019">
    <property type="entry name" value="Aminoacylase 1"/>
    <property type="match status" value="1"/>
</dbReference>
<evidence type="ECO:0000256" key="3">
    <source>
        <dbReference type="ARBA" id="ARBA00011913"/>
    </source>
</evidence>
<dbReference type="Gene3D" id="3.30.70.360">
    <property type="match status" value="1"/>
</dbReference>
<dbReference type="SUPFAM" id="SSF53187">
    <property type="entry name" value="Zn-dependent exopeptidases"/>
    <property type="match status" value="1"/>
</dbReference>
<evidence type="ECO:0000256" key="8">
    <source>
        <dbReference type="ARBA" id="ARBA00029656"/>
    </source>
</evidence>
<keyword evidence="4" id="KW-0963">Cytoplasm</keyword>
<dbReference type="InterPro" id="IPR002933">
    <property type="entry name" value="Peptidase_M20"/>
</dbReference>
<dbReference type="InterPro" id="IPR036264">
    <property type="entry name" value="Bact_exopeptidase_dim_dom"/>
</dbReference>
<dbReference type="PIRSF" id="PIRSF036696">
    <property type="entry name" value="ACY-1"/>
    <property type="match status" value="1"/>
</dbReference>
<protein>
    <recommendedName>
        <fullName evidence="3">N-acyl-aliphatic-L-amino acid amidohydrolase</fullName>
        <ecNumber evidence="3">3.5.1.14</ecNumber>
    </recommendedName>
    <alternativeName>
        <fullName evidence="8">N-acyl-L-amino-acid amidohydrolase</fullName>
    </alternativeName>
</protein>
<dbReference type="SUPFAM" id="SSF55031">
    <property type="entry name" value="Bacterial exopeptidase dimerisation domain"/>
    <property type="match status" value="1"/>
</dbReference>
<dbReference type="PANTHER" id="PTHR45892:SF1">
    <property type="entry name" value="AMINOACYLASE-1"/>
    <property type="match status" value="1"/>
</dbReference>
<comment type="caution">
    <text evidence="12">The sequence shown here is derived from an EMBL/GenBank/DDBJ whole genome shotgun (WGS) entry which is preliminary data.</text>
</comment>
<dbReference type="Gene3D" id="1.10.150.900">
    <property type="match status" value="1"/>
</dbReference>
<dbReference type="NCBIfam" id="TIGR01880">
    <property type="entry name" value="Ac-peptdase-euk"/>
    <property type="match status" value="1"/>
</dbReference>
<evidence type="ECO:0000256" key="10">
    <source>
        <dbReference type="PIRSR" id="PIRSR036696-2"/>
    </source>
</evidence>
<comment type="cofactor">
    <cofactor evidence="10">
        <name>Zn(2+)</name>
        <dbReference type="ChEBI" id="CHEBI:29105"/>
    </cofactor>
    <text evidence="10">Binds 2 Zn(2+) ions per subunit.</text>
</comment>
<dbReference type="GO" id="GO:0046872">
    <property type="term" value="F:metal ion binding"/>
    <property type="evidence" value="ECO:0007669"/>
    <property type="project" value="UniProtKB-KW"/>
</dbReference>
<feature type="binding site" evidence="10">
    <location>
        <position position="149"/>
    </location>
    <ligand>
        <name>Zn(2+)</name>
        <dbReference type="ChEBI" id="CHEBI:29105"/>
        <label>2</label>
    </ligand>
</feature>
<feature type="active site" evidence="9">
    <location>
        <position position="83"/>
    </location>
</feature>
<dbReference type="EC" id="3.5.1.14" evidence="3"/>
<dbReference type="AlphaFoldDB" id="A0AAN9VFP4"/>
<keyword evidence="7 10" id="KW-0862">Zinc</keyword>
<comment type="subcellular location">
    <subcellularLocation>
        <location evidence="1">Cytoplasm</location>
    </subcellularLocation>
</comment>
<evidence type="ECO:0000256" key="5">
    <source>
        <dbReference type="ARBA" id="ARBA00022723"/>
    </source>
</evidence>
<evidence type="ECO:0000313" key="12">
    <source>
        <dbReference type="EMBL" id="KAK7790563.1"/>
    </source>
</evidence>
<keyword evidence="6" id="KW-0378">Hydrolase</keyword>
<evidence type="ECO:0000256" key="7">
    <source>
        <dbReference type="ARBA" id="ARBA00022833"/>
    </source>
</evidence>
<feature type="binding site" evidence="10">
    <location>
        <position position="81"/>
    </location>
    <ligand>
        <name>Zn(2+)</name>
        <dbReference type="ChEBI" id="CHEBI:29105"/>
        <label>1</label>
    </ligand>
</feature>
<dbReference type="Gene3D" id="3.40.630.10">
    <property type="entry name" value="Zn peptidases"/>
    <property type="match status" value="1"/>
</dbReference>
<dbReference type="Pfam" id="PF01546">
    <property type="entry name" value="Peptidase_M20"/>
    <property type="match status" value="1"/>
</dbReference>
<evidence type="ECO:0000256" key="2">
    <source>
        <dbReference type="ARBA" id="ARBA00006247"/>
    </source>
</evidence>
<proteinExistence type="inferred from homology"/>
<dbReference type="PROSITE" id="PS00758">
    <property type="entry name" value="ARGE_DAPE_CPG2_1"/>
    <property type="match status" value="1"/>
</dbReference>
<sequence length="400" mass="44798">MARSEADLDEQAVNALRDYLRIPSVHPNVDYGPCEQWVRAQAASIGLPVRVARPAAPHKPVVIVTWAGARPGLPAVLLNSHMDVVPVYQEKWTHPPFGAERTEDGKIYARGSQDMKSNAVQYLEAVRRLRLKGFQPQRTVHITFVPDEEIGGVDGMAAFVKTETFAELNVGFAMDEGMAWPGDEIVIFNGERSNWKLEFICRGNPGHGSMLMDNPAAQRVRVILDRLLDYRESEKARIKHPLMDQGKVTCVNVTMLQGGVQNNVVPPEITIVADVRISPEKDHDEFVKMVQGWCDEAGDTELRIVQRGEVEGVTELNQSNKWWLALKSALENANEKIIPIICPGATDARFIRRLKIPAIGMCVLNNTPILLHDHDEFIYEKVFLKGISLFEEIIRNLTAV</sequence>
<dbReference type="Pfam" id="PF07687">
    <property type="entry name" value="M20_dimer"/>
    <property type="match status" value="1"/>
</dbReference>
<feature type="active site" description="Proton acceptor" evidence="9">
    <location>
        <position position="148"/>
    </location>
</feature>
<keyword evidence="5 10" id="KW-0479">Metal-binding</keyword>
<dbReference type="InterPro" id="IPR001261">
    <property type="entry name" value="ArgE/DapE_CS"/>
</dbReference>
<dbReference type="InterPro" id="IPR052083">
    <property type="entry name" value="Aminoacylase-1_M20A"/>
</dbReference>
<evidence type="ECO:0000256" key="6">
    <source>
        <dbReference type="ARBA" id="ARBA00022801"/>
    </source>
</evidence>
<dbReference type="PROSITE" id="PS00759">
    <property type="entry name" value="ARGE_DAPE_CPG2_2"/>
    <property type="match status" value="1"/>
</dbReference>
<dbReference type="GO" id="GO:0004046">
    <property type="term" value="F:aminoacylase activity"/>
    <property type="evidence" value="ECO:0007669"/>
    <property type="project" value="UniProtKB-EC"/>
</dbReference>
<feature type="domain" description="Peptidase M20 dimerisation" evidence="11">
    <location>
        <begin position="190"/>
        <end position="297"/>
    </location>
</feature>